<organism evidence="3 4">
    <name type="scientific">Bacterioplanes sanyensis</name>
    <dbReference type="NCBI Taxonomy" id="1249553"/>
    <lineage>
        <taxon>Bacteria</taxon>
        <taxon>Pseudomonadati</taxon>
        <taxon>Pseudomonadota</taxon>
        <taxon>Gammaproteobacteria</taxon>
        <taxon>Oceanospirillales</taxon>
        <taxon>Oceanospirillaceae</taxon>
        <taxon>Bacterioplanes</taxon>
    </lineage>
</organism>
<dbReference type="InterPro" id="IPR014875">
    <property type="entry name" value="Mor_transcription_activator"/>
</dbReference>
<proteinExistence type="predicted"/>
<accession>A0A222FFU7</accession>
<evidence type="ECO:0000313" key="3">
    <source>
        <dbReference type="EMBL" id="ASP37868.1"/>
    </source>
</evidence>
<evidence type="ECO:0000259" key="2">
    <source>
        <dbReference type="Pfam" id="PF08765"/>
    </source>
</evidence>
<dbReference type="SUPFAM" id="SSF46689">
    <property type="entry name" value="Homeodomain-like"/>
    <property type="match status" value="1"/>
</dbReference>
<evidence type="ECO:0000256" key="1">
    <source>
        <dbReference type="SAM" id="MobiDB-lite"/>
    </source>
</evidence>
<keyword evidence="4" id="KW-1185">Reference proteome</keyword>
<dbReference type="InterPro" id="IPR009057">
    <property type="entry name" value="Homeodomain-like_sf"/>
</dbReference>
<gene>
    <name evidence="3" type="ORF">CHH28_03900</name>
</gene>
<feature type="domain" description="Mor transcription activator" evidence="2">
    <location>
        <begin position="80"/>
        <end position="174"/>
    </location>
</feature>
<dbReference type="EMBL" id="CP022530">
    <property type="protein sequence ID" value="ASP37868.1"/>
    <property type="molecule type" value="Genomic_DNA"/>
</dbReference>
<dbReference type="Proteomes" id="UP000202440">
    <property type="component" value="Chromosome"/>
</dbReference>
<reference evidence="3 4" key="1">
    <citation type="submission" date="2017-07" db="EMBL/GenBank/DDBJ databases">
        <title>Annotated genome sequence of Bacterioplanes sanyensis isolated from Red Sea.</title>
        <authorList>
            <person name="Rehman Z.U."/>
        </authorList>
    </citation>
    <scope>NUCLEOTIDE SEQUENCE [LARGE SCALE GENOMIC DNA]</scope>
    <source>
        <strain evidence="3 4">NV9</strain>
    </source>
</reference>
<protein>
    <recommendedName>
        <fullName evidence="2">Mor transcription activator domain-containing protein</fullName>
    </recommendedName>
</protein>
<dbReference type="PANTHER" id="PTHR37812">
    <property type="entry name" value="MU-LIKE PROPHAGE FLUMU PROTEIN C"/>
    <property type="match status" value="1"/>
</dbReference>
<dbReference type="AlphaFoldDB" id="A0A222FFU7"/>
<evidence type="ECO:0000313" key="4">
    <source>
        <dbReference type="Proteomes" id="UP000202440"/>
    </source>
</evidence>
<dbReference type="PANTHER" id="PTHR37812:SF1">
    <property type="entry name" value="MU-LIKE PROPHAGE FLUMU PROTEIN C"/>
    <property type="match status" value="1"/>
</dbReference>
<dbReference type="InterPro" id="IPR052411">
    <property type="entry name" value="c-mor_Regulatory_Protein"/>
</dbReference>
<sequence length="176" mass="19686">MKAFSCPSASQTGESTSLSTAKTPCCLKNESHGVAVSLHVPQKESVKVTEKVPSIGHWAEHINNLSEADKKQWARDYCAIADVYIRTLLTMGYDDTAADKLTQALLAELTSYCGGRHIYFPKRDRLDSSLRDDALFRDWSELGVKPCDLAEKYGISRTHVYRVINKKRAAKRARAH</sequence>
<feature type="region of interest" description="Disordered" evidence="1">
    <location>
        <begin position="1"/>
        <end position="21"/>
    </location>
</feature>
<dbReference type="Pfam" id="PF08765">
    <property type="entry name" value="Mor"/>
    <property type="match status" value="1"/>
</dbReference>
<feature type="compositionally biased region" description="Polar residues" evidence="1">
    <location>
        <begin position="7"/>
        <end position="21"/>
    </location>
</feature>
<dbReference type="Gene3D" id="1.10.10.60">
    <property type="entry name" value="Homeodomain-like"/>
    <property type="match status" value="1"/>
</dbReference>
<dbReference type="KEGG" id="bsan:CHH28_03900"/>
<name>A0A222FFU7_9GAMM</name>